<feature type="region of interest" description="Disordered" evidence="1">
    <location>
        <begin position="33"/>
        <end position="78"/>
    </location>
</feature>
<evidence type="ECO:0000313" key="2">
    <source>
        <dbReference type="EMBL" id="CAL1401233.1"/>
    </source>
</evidence>
<keyword evidence="3" id="KW-1185">Reference proteome</keyword>
<name>A0AAV2FUB8_9ROSI</name>
<reference evidence="2 3" key="1">
    <citation type="submission" date="2024-04" db="EMBL/GenBank/DDBJ databases">
        <authorList>
            <person name="Fracassetti M."/>
        </authorList>
    </citation>
    <scope>NUCLEOTIDE SEQUENCE [LARGE SCALE GENOMIC DNA]</scope>
</reference>
<gene>
    <name evidence="2" type="ORF">LTRI10_LOCUS41301</name>
</gene>
<organism evidence="2 3">
    <name type="scientific">Linum trigynum</name>
    <dbReference type="NCBI Taxonomy" id="586398"/>
    <lineage>
        <taxon>Eukaryota</taxon>
        <taxon>Viridiplantae</taxon>
        <taxon>Streptophyta</taxon>
        <taxon>Embryophyta</taxon>
        <taxon>Tracheophyta</taxon>
        <taxon>Spermatophyta</taxon>
        <taxon>Magnoliopsida</taxon>
        <taxon>eudicotyledons</taxon>
        <taxon>Gunneridae</taxon>
        <taxon>Pentapetalae</taxon>
        <taxon>rosids</taxon>
        <taxon>fabids</taxon>
        <taxon>Malpighiales</taxon>
        <taxon>Linaceae</taxon>
        <taxon>Linum</taxon>
    </lineage>
</organism>
<evidence type="ECO:0000256" key="1">
    <source>
        <dbReference type="SAM" id="MobiDB-lite"/>
    </source>
</evidence>
<proteinExistence type="predicted"/>
<dbReference type="EMBL" id="OZ034820">
    <property type="protein sequence ID" value="CAL1401233.1"/>
    <property type="molecule type" value="Genomic_DNA"/>
</dbReference>
<protein>
    <submittedName>
        <fullName evidence="2">Uncharacterized protein</fullName>
    </submittedName>
</protein>
<dbReference type="AlphaFoldDB" id="A0AAV2FUB8"/>
<accession>A0AAV2FUB8</accession>
<dbReference type="Proteomes" id="UP001497516">
    <property type="component" value="Chromosome 7"/>
</dbReference>
<evidence type="ECO:0000313" key="3">
    <source>
        <dbReference type="Proteomes" id="UP001497516"/>
    </source>
</evidence>
<sequence length="128" mass="14121">MSLTTECPTHSYEEYTPLQLQLAVLTASHQLARPNQVAARGAHSTSPRGPTKSRPVPRTPPARVAPGPILHAGSRHASNRRHIKNIIVAAKVRTRVTLPRAKQQYQYATIIVCDSKVQRAILKFLNST</sequence>